<keyword evidence="7" id="KW-0966">Cell projection</keyword>
<comment type="similarity">
    <text evidence="9">Belongs to the DRC2 family.</text>
</comment>
<evidence type="ECO:0000256" key="5">
    <source>
        <dbReference type="ARBA" id="ARBA00023069"/>
    </source>
</evidence>
<evidence type="ECO:0000256" key="12">
    <source>
        <dbReference type="SAM" id="Coils"/>
    </source>
</evidence>
<evidence type="ECO:0000256" key="3">
    <source>
        <dbReference type="ARBA" id="ARBA00022846"/>
    </source>
</evidence>
<comment type="subcellular location">
    <subcellularLocation>
        <location evidence="1">Cytoplasm</location>
        <location evidence="1">Cytoskeleton</location>
        <location evidence="1">Flagellum axoneme</location>
    </subcellularLocation>
    <subcellularLocation>
        <location evidence="8">Cytoplasm</location>
        <location evidence="8">Cytoskeleton</location>
        <location evidence="8">Flagellum basal body</location>
    </subcellularLocation>
</comment>
<proteinExistence type="inferred from homology"/>
<feature type="domain" description="Dynein regulatory complex protein 1/2 N-terminal" evidence="14">
    <location>
        <begin position="30"/>
        <end position="129"/>
    </location>
</feature>
<feature type="region of interest" description="Disordered" evidence="13">
    <location>
        <begin position="365"/>
        <end position="429"/>
    </location>
</feature>
<evidence type="ECO:0000256" key="8">
    <source>
        <dbReference type="ARBA" id="ARBA00037841"/>
    </source>
</evidence>
<organism evidence="15 16">
    <name type="scientific">Chlorella sorokiniana</name>
    <name type="common">Freshwater green alga</name>
    <dbReference type="NCBI Taxonomy" id="3076"/>
    <lineage>
        <taxon>Eukaryota</taxon>
        <taxon>Viridiplantae</taxon>
        <taxon>Chlorophyta</taxon>
        <taxon>core chlorophytes</taxon>
        <taxon>Trebouxiophyceae</taxon>
        <taxon>Chlorellales</taxon>
        <taxon>Chlorellaceae</taxon>
        <taxon>Chlorella clade</taxon>
        <taxon>Chlorella</taxon>
    </lineage>
</organism>
<evidence type="ECO:0000256" key="6">
    <source>
        <dbReference type="ARBA" id="ARBA00023212"/>
    </source>
</evidence>
<keyword evidence="6" id="KW-0206">Cytoskeleton</keyword>
<keyword evidence="4 12" id="KW-0175">Coiled coil</keyword>
<sequence length="528" mass="56927">MAPKAKPKKARGRRRKKESAEARKARLDMEALAAAEAEAARQADARRTLRERAEREAALTAVNARKLDAEWLQRMRSAKLEELREEARVLSREHDAQVDRRDRLIEALLEDVATANKQHSLAAAAHAEVLDSLAELHATRMAALKARFDGDLAAMGRKFEGEKAEMGALHHRQKKELQEVLAALQASYAETRAEAVASYRLMEEELRNHATEGLNVTKLGLEGRIRELEGAVEAQHRGYLEATGEQEAAYRELAAADAEVAAAIAQRTARLRQMQETLVQWRGRIVTNSSEWQRRNTALAKEKEIVLGHHTALKGALAKFRQGQEARLKQMCVTYASVEAGLKEQLGAAQRIIRLAQLSRRHEVPADAASTAAPAGDAGSDEACADAHEQQRVQGGDAAQEGQQAEGAESSRPSSGASYPAAPGTGEGQALDELGLRAGSSEQRLVDAFVRRTSGAALGRAALEQERLRLGAENATLRAVLASVQAGSSVGPGAVDGPLSTLMIVNGRLQKALGGAAAARRALEGQQT</sequence>
<evidence type="ECO:0000256" key="4">
    <source>
        <dbReference type="ARBA" id="ARBA00023054"/>
    </source>
</evidence>
<reference evidence="15 16" key="1">
    <citation type="journal article" date="2018" name="Plant J.">
        <title>Genome sequences of Chlorella sorokiniana UTEX 1602 and Micractinium conductrix SAG 241.80: implications to maltose excretion by a green alga.</title>
        <authorList>
            <person name="Arriola M.B."/>
            <person name="Velmurugan N."/>
            <person name="Zhang Y."/>
            <person name="Plunkett M.H."/>
            <person name="Hondzo H."/>
            <person name="Barney B.M."/>
        </authorList>
    </citation>
    <scope>NUCLEOTIDE SEQUENCE [LARGE SCALE GENOMIC DNA]</scope>
    <source>
        <strain evidence="16">UTEX 1602</strain>
    </source>
</reference>
<evidence type="ECO:0000259" key="14">
    <source>
        <dbReference type="Pfam" id="PF14772"/>
    </source>
</evidence>
<keyword evidence="3" id="KW-0282">Flagellum</keyword>
<accession>A0A2P6TXN2</accession>
<feature type="region of interest" description="Disordered" evidence="13">
    <location>
        <begin position="1"/>
        <end position="23"/>
    </location>
</feature>
<feature type="compositionally biased region" description="Low complexity" evidence="13">
    <location>
        <begin position="394"/>
        <end position="408"/>
    </location>
</feature>
<keyword evidence="5" id="KW-0969">Cilium</keyword>
<dbReference type="GO" id="GO:0060285">
    <property type="term" value="P:cilium-dependent cell motility"/>
    <property type="evidence" value="ECO:0007669"/>
    <property type="project" value="TreeGrafter"/>
</dbReference>
<evidence type="ECO:0000256" key="9">
    <source>
        <dbReference type="ARBA" id="ARBA00038424"/>
    </source>
</evidence>
<keyword evidence="16" id="KW-1185">Reference proteome</keyword>
<evidence type="ECO:0000256" key="7">
    <source>
        <dbReference type="ARBA" id="ARBA00023273"/>
    </source>
</evidence>
<evidence type="ECO:0000256" key="10">
    <source>
        <dbReference type="ARBA" id="ARBA00040899"/>
    </source>
</evidence>
<dbReference type="InterPro" id="IPR039505">
    <property type="entry name" value="DRC1/2_N"/>
</dbReference>
<feature type="compositionally biased region" description="Basic residues" evidence="13">
    <location>
        <begin position="1"/>
        <end position="17"/>
    </location>
</feature>
<keyword evidence="2" id="KW-0963">Cytoplasm</keyword>
<dbReference type="EMBL" id="LHPG02000004">
    <property type="protein sequence ID" value="PRW58825.1"/>
    <property type="molecule type" value="Genomic_DNA"/>
</dbReference>
<comment type="function">
    <text evidence="11">Component of the nexin-dynein regulatory complex (N-DRC), a key regulator of ciliary/flagellar motility which maintains the alignment and integrity of the distal axoneme and regulates microtubule sliding in motile axonemes. Plays a critical role in the assembly of N-DRC and also stabilizes the assembly of multiple inner dynein arms and radial spokes. Coassembles with DRC1 to form a central scaffold needed for assembly of the N-DRC and its attachment to the outer doublet microtubules.</text>
</comment>
<dbReference type="Pfam" id="PF14772">
    <property type="entry name" value="NYD-SP28"/>
    <property type="match status" value="1"/>
</dbReference>
<dbReference type="GO" id="GO:0003352">
    <property type="term" value="P:regulation of cilium movement"/>
    <property type="evidence" value="ECO:0007669"/>
    <property type="project" value="TreeGrafter"/>
</dbReference>
<dbReference type="Proteomes" id="UP000239899">
    <property type="component" value="Unassembled WGS sequence"/>
</dbReference>
<evidence type="ECO:0000256" key="2">
    <source>
        <dbReference type="ARBA" id="ARBA00022490"/>
    </source>
</evidence>
<comment type="caution">
    <text evidence="15">The sequence shown here is derived from an EMBL/GenBank/DDBJ whole genome shotgun (WGS) entry which is preliminary data.</text>
</comment>
<dbReference type="OrthoDB" id="7760980at2759"/>
<dbReference type="AlphaFoldDB" id="A0A2P6TXN2"/>
<dbReference type="PANTHER" id="PTHR21625">
    <property type="entry name" value="NYD-SP28 PROTEIN"/>
    <property type="match status" value="1"/>
</dbReference>
<dbReference type="GO" id="GO:0070286">
    <property type="term" value="P:axonemal dynein complex assembly"/>
    <property type="evidence" value="ECO:0007669"/>
    <property type="project" value="InterPro"/>
</dbReference>
<dbReference type="InterPro" id="IPR039750">
    <property type="entry name" value="DRC1/DRC2"/>
</dbReference>
<evidence type="ECO:0000313" key="15">
    <source>
        <dbReference type="EMBL" id="PRW58825.1"/>
    </source>
</evidence>
<dbReference type="STRING" id="3076.A0A2P6TXN2"/>
<dbReference type="GO" id="GO:0005858">
    <property type="term" value="C:axonemal dynein complex"/>
    <property type="evidence" value="ECO:0007669"/>
    <property type="project" value="InterPro"/>
</dbReference>
<evidence type="ECO:0000256" key="11">
    <source>
        <dbReference type="ARBA" id="ARBA00045865"/>
    </source>
</evidence>
<evidence type="ECO:0000313" key="16">
    <source>
        <dbReference type="Proteomes" id="UP000239899"/>
    </source>
</evidence>
<feature type="compositionally biased region" description="Low complexity" evidence="13">
    <location>
        <begin position="366"/>
        <end position="378"/>
    </location>
</feature>
<evidence type="ECO:0000256" key="1">
    <source>
        <dbReference type="ARBA" id="ARBA00004611"/>
    </source>
</evidence>
<feature type="coiled-coil region" evidence="12">
    <location>
        <begin position="32"/>
        <end position="100"/>
    </location>
</feature>
<protein>
    <recommendedName>
        <fullName evidence="10">Dynein regulatory complex subunit 2</fullName>
    </recommendedName>
</protein>
<dbReference type="PANTHER" id="PTHR21625:SF0">
    <property type="entry name" value="DYNEIN REGULATORY COMPLEX SUBUNIT 2"/>
    <property type="match status" value="1"/>
</dbReference>
<name>A0A2P6TXN2_CHLSO</name>
<evidence type="ECO:0000256" key="13">
    <source>
        <dbReference type="SAM" id="MobiDB-lite"/>
    </source>
</evidence>
<gene>
    <name evidence="15" type="ORF">C2E21_2454</name>
</gene>